<dbReference type="Gene3D" id="1.20.920.10">
    <property type="entry name" value="Bromodomain-like"/>
    <property type="match status" value="1"/>
</dbReference>
<dbReference type="PROSITE" id="PS50014">
    <property type="entry name" value="BROMODOMAIN_2"/>
    <property type="match status" value="1"/>
</dbReference>
<dbReference type="PRINTS" id="PR00503">
    <property type="entry name" value="BROMODOMAIN"/>
</dbReference>
<dbReference type="Pfam" id="PF00439">
    <property type="entry name" value="Bromodomain"/>
    <property type="match status" value="1"/>
</dbReference>
<dbReference type="AlphaFoldDB" id="A0A7S2WRX3"/>
<proteinExistence type="predicted"/>
<protein>
    <recommendedName>
        <fullName evidence="9">Bromodomain containing protein</fullName>
    </recommendedName>
</protein>
<dbReference type="CDD" id="cd04369">
    <property type="entry name" value="Bromodomain"/>
    <property type="match status" value="1"/>
</dbReference>
<keyword evidence="3" id="KW-0804">Transcription</keyword>
<organism evidence="8">
    <name type="scientific">Mucochytrium quahogii</name>
    <dbReference type="NCBI Taxonomy" id="96639"/>
    <lineage>
        <taxon>Eukaryota</taxon>
        <taxon>Sar</taxon>
        <taxon>Stramenopiles</taxon>
        <taxon>Bigyra</taxon>
        <taxon>Labyrinthulomycetes</taxon>
        <taxon>Thraustochytrida</taxon>
        <taxon>Thraustochytriidae</taxon>
        <taxon>Mucochytrium</taxon>
    </lineage>
</organism>
<sequence>MVKKEDVPGLVEATKVLEKLIADPESEPFRSPVEWEAWGLLDYPKIVKEPMDLGTVKKNVESDNYNDLKEFNRHVQLVWKNCMAYNADKSDYFKIASRFEKRYEKEISRIMKKHGLMPATSTGRSSTGGTVLTRAPTSDEKASLCRAIYDLNEIQLGQLIEQIDAECESVLDKTSKSEVIIDVDAITMANFTKLDSFLKELSSKDKTKKNPPADAGVAKVEPEADTSDPESKKRPAEDAIEKSDDDVKKGKVE</sequence>
<evidence type="ECO:0000256" key="2">
    <source>
        <dbReference type="ARBA" id="ARBA00023117"/>
    </source>
</evidence>
<evidence type="ECO:0000313" key="8">
    <source>
        <dbReference type="EMBL" id="CAD9704534.1"/>
    </source>
</evidence>
<evidence type="ECO:0000256" key="1">
    <source>
        <dbReference type="ARBA" id="ARBA00023015"/>
    </source>
</evidence>
<feature type="compositionally biased region" description="Basic and acidic residues" evidence="5">
    <location>
        <begin position="229"/>
        <end position="253"/>
    </location>
</feature>
<evidence type="ECO:0008006" key="9">
    <source>
        <dbReference type="Google" id="ProtNLM"/>
    </source>
</evidence>
<evidence type="ECO:0000259" key="7">
    <source>
        <dbReference type="PROSITE" id="PS51525"/>
    </source>
</evidence>
<name>A0A7S2WRX3_9STRA</name>
<dbReference type="Pfam" id="PF17035">
    <property type="entry name" value="BET"/>
    <property type="match status" value="1"/>
</dbReference>
<dbReference type="InterPro" id="IPR027353">
    <property type="entry name" value="NET_dom"/>
</dbReference>
<evidence type="ECO:0000259" key="6">
    <source>
        <dbReference type="PROSITE" id="PS50014"/>
    </source>
</evidence>
<dbReference type="EMBL" id="HBHK01025087">
    <property type="protein sequence ID" value="CAD9704534.1"/>
    <property type="molecule type" value="Transcribed_RNA"/>
</dbReference>
<dbReference type="InterPro" id="IPR001487">
    <property type="entry name" value="Bromodomain"/>
</dbReference>
<dbReference type="SMART" id="SM00297">
    <property type="entry name" value="BROMO"/>
    <property type="match status" value="1"/>
</dbReference>
<dbReference type="InterPro" id="IPR036427">
    <property type="entry name" value="Bromodomain-like_sf"/>
</dbReference>
<dbReference type="SUPFAM" id="SSF47370">
    <property type="entry name" value="Bromodomain"/>
    <property type="match status" value="1"/>
</dbReference>
<dbReference type="PANTHER" id="PTHR45926">
    <property type="entry name" value="OSJNBA0053K19.4 PROTEIN"/>
    <property type="match status" value="1"/>
</dbReference>
<evidence type="ECO:0000256" key="4">
    <source>
        <dbReference type="PROSITE-ProRule" id="PRU00035"/>
    </source>
</evidence>
<reference evidence="8" key="1">
    <citation type="submission" date="2021-01" db="EMBL/GenBank/DDBJ databases">
        <authorList>
            <person name="Corre E."/>
            <person name="Pelletier E."/>
            <person name="Niang G."/>
            <person name="Scheremetjew M."/>
            <person name="Finn R."/>
            <person name="Kale V."/>
            <person name="Holt S."/>
            <person name="Cochrane G."/>
            <person name="Meng A."/>
            <person name="Brown T."/>
            <person name="Cohen L."/>
        </authorList>
    </citation>
    <scope>NUCLEOTIDE SEQUENCE</scope>
    <source>
        <strain evidence="8">NY070348D</strain>
    </source>
</reference>
<keyword evidence="1" id="KW-0805">Transcription regulation</keyword>
<feature type="domain" description="Bromo" evidence="6">
    <location>
        <begin position="21"/>
        <end position="93"/>
    </location>
</feature>
<feature type="region of interest" description="Disordered" evidence="5">
    <location>
        <begin position="203"/>
        <end position="253"/>
    </location>
</feature>
<dbReference type="InterPro" id="IPR038336">
    <property type="entry name" value="NET_sf"/>
</dbReference>
<gene>
    <name evidence="8" type="ORF">QSP1433_LOCUS15801</name>
</gene>
<feature type="domain" description="NET" evidence="7">
    <location>
        <begin position="126"/>
        <end position="209"/>
    </location>
</feature>
<dbReference type="Gene3D" id="1.20.1270.220">
    <property type="match status" value="1"/>
</dbReference>
<evidence type="ECO:0000256" key="3">
    <source>
        <dbReference type="ARBA" id="ARBA00023163"/>
    </source>
</evidence>
<evidence type="ECO:0000256" key="5">
    <source>
        <dbReference type="SAM" id="MobiDB-lite"/>
    </source>
</evidence>
<keyword evidence="2 4" id="KW-0103">Bromodomain</keyword>
<dbReference type="PROSITE" id="PS51525">
    <property type="entry name" value="NET"/>
    <property type="match status" value="1"/>
</dbReference>
<accession>A0A7S2WRX3</accession>